<evidence type="ECO:0000256" key="4">
    <source>
        <dbReference type="ARBA" id="ARBA00022723"/>
    </source>
</evidence>
<comment type="cofactor">
    <cofactor evidence="1">
        <name>[4Fe-4S] cluster</name>
        <dbReference type="ChEBI" id="CHEBI:49883"/>
    </cofactor>
</comment>
<accession>A0A2J8A6C7</accession>
<dbReference type="Pfam" id="PF01866">
    <property type="entry name" value="Diphthamide_syn"/>
    <property type="match status" value="2"/>
</dbReference>
<keyword evidence="5" id="KW-0408">Iron</keyword>
<dbReference type="Gene3D" id="3.40.50.11840">
    <property type="entry name" value="Diphthamide synthesis DPH1/DPH2 domain 1"/>
    <property type="match status" value="1"/>
</dbReference>
<sequence length="617" mass="62743">MTAQLFDLYDVQQTLEYITGGGFRNVALQFPDELLADSPGVSALLQQQLGDRARVFILADTAYNPLGVDEVAAQHLAADCVVHYGRASLVPVNSLPALFVLPKESIDVQATGRAVRAAVEQAVLERLAEASSAGSRGYQAVVVLVDQGYHHRLEELRGEVEGGGGGGAACSAAGDGGGGGGDTAGPGCANSSSARQLTDTPPLIFAHVASKSLWPAAPASSATASAARPQAGSGCCASSAGPTAGVAAGPAPGGQQLGCGAASCCAAGGSQQGSAAEPDEPRQQSDAPDGGAGPAGDPPAACAGARTASPGQAPSVSVAGISSPGLSGEGDRAVGRPPTMAGLTWELPGGVERRDCLHVWVGPSGSSAQQVLQMTHSTCQWLSYDPAEGGSVRAGISDDTRRLLKRRNFAVEKARAANIVGILVGTLGSAGFRDVIAALRRMAAAAGKKSYTFLMGKPNPAKLGNFPEVDVFVMVADAQGLILDARDYLAPMVTPWEAALAFSGRHIELDDYRLELQAVLSIEAEPVQQEQDSEEGAESALQAMGHLGLSVASRGSGNARMEVAARSAAEYLALKRSYKGLEMPATGAGPKEVVLAVEGRAGRAAVYQDEQPGGTSG</sequence>
<dbReference type="SFLD" id="SFLDS00032">
    <property type="entry name" value="Radical_SAM_3-amino-3-carboxyp"/>
    <property type="match status" value="1"/>
</dbReference>
<organism evidence="8 9">
    <name type="scientific">Tetrabaena socialis</name>
    <dbReference type="NCBI Taxonomy" id="47790"/>
    <lineage>
        <taxon>Eukaryota</taxon>
        <taxon>Viridiplantae</taxon>
        <taxon>Chlorophyta</taxon>
        <taxon>core chlorophytes</taxon>
        <taxon>Chlorophyceae</taxon>
        <taxon>CS clade</taxon>
        <taxon>Chlamydomonadales</taxon>
        <taxon>Tetrabaenaceae</taxon>
        <taxon>Tetrabaena</taxon>
    </lineage>
</organism>
<dbReference type="InterPro" id="IPR016435">
    <property type="entry name" value="DPH1/DPH2"/>
</dbReference>
<evidence type="ECO:0000313" key="9">
    <source>
        <dbReference type="Proteomes" id="UP000236333"/>
    </source>
</evidence>
<protein>
    <submittedName>
        <fullName evidence="8">Diphthamide biosynthesis protein 2</fullName>
    </submittedName>
</protein>
<evidence type="ECO:0000256" key="7">
    <source>
        <dbReference type="SAM" id="MobiDB-lite"/>
    </source>
</evidence>
<evidence type="ECO:0000256" key="2">
    <source>
        <dbReference type="ARBA" id="ARBA00005156"/>
    </source>
</evidence>
<dbReference type="GO" id="GO:0046872">
    <property type="term" value="F:metal ion binding"/>
    <property type="evidence" value="ECO:0007669"/>
    <property type="project" value="UniProtKB-KW"/>
</dbReference>
<dbReference type="PANTHER" id="PTHR10762">
    <property type="entry name" value="DIPHTHAMIDE BIOSYNTHESIS PROTEIN"/>
    <property type="match status" value="1"/>
</dbReference>
<comment type="similarity">
    <text evidence="3">Belongs to the DPH1/DPH2 family. DPH2 subfamily.</text>
</comment>
<evidence type="ECO:0000313" key="8">
    <source>
        <dbReference type="EMBL" id="PNH08060.1"/>
    </source>
</evidence>
<dbReference type="GO" id="GO:0017183">
    <property type="term" value="P:protein histidyl modification to diphthamide"/>
    <property type="evidence" value="ECO:0007669"/>
    <property type="project" value="UniProtKB-UniPathway"/>
</dbReference>
<dbReference type="FunFam" id="3.40.50.11860:FF:000001">
    <property type="entry name" value="2-(3-amino-3-carboxypropyl)histidine synthase subunit 2"/>
    <property type="match status" value="1"/>
</dbReference>
<evidence type="ECO:0000256" key="6">
    <source>
        <dbReference type="ARBA" id="ARBA00023014"/>
    </source>
</evidence>
<evidence type="ECO:0000256" key="1">
    <source>
        <dbReference type="ARBA" id="ARBA00001966"/>
    </source>
</evidence>
<comment type="caution">
    <text evidence="8">The sequence shown here is derived from an EMBL/GenBank/DDBJ whole genome shotgun (WGS) entry which is preliminary data.</text>
</comment>
<gene>
    <name evidence="8" type="ORF">TSOC_005413</name>
</gene>
<feature type="region of interest" description="Disordered" evidence="7">
    <location>
        <begin position="270"/>
        <end position="341"/>
    </location>
</feature>
<dbReference type="InterPro" id="IPR042265">
    <property type="entry name" value="DPH1/DPH2_3"/>
</dbReference>
<dbReference type="NCBIfam" id="TIGR00322">
    <property type="entry name" value="diphth2_R"/>
    <property type="match status" value="2"/>
</dbReference>
<dbReference type="OrthoDB" id="449241at2759"/>
<keyword evidence="9" id="KW-1185">Reference proteome</keyword>
<dbReference type="AlphaFoldDB" id="A0A2J8A6C7"/>
<keyword evidence="6" id="KW-0411">Iron-sulfur</keyword>
<evidence type="ECO:0000256" key="5">
    <source>
        <dbReference type="ARBA" id="ARBA00023004"/>
    </source>
</evidence>
<proteinExistence type="inferred from homology"/>
<comment type="pathway">
    <text evidence="2">Protein modification; peptidyl-diphthamide biosynthesis.</text>
</comment>
<reference evidence="8 9" key="1">
    <citation type="journal article" date="2017" name="Mol. Biol. Evol.">
        <title>The 4-celled Tetrabaena socialis nuclear genome reveals the essential components for genetic control of cell number at the origin of multicellularity in the volvocine lineage.</title>
        <authorList>
            <person name="Featherston J."/>
            <person name="Arakaki Y."/>
            <person name="Hanschen E.R."/>
            <person name="Ferris P.J."/>
            <person name="Michod R.E."/>
            <person name="Olson B.J.S.C."/>
            <person name="Nozaki H."/>
            <person name="Durand P.M."/>
        </authorList>
    </citation>
    <scope>NUCLEOTIDE SEQUENCE [LARGE SCALE GENOMIC DNA]</scope>
    <source>
        <strain evidence="8 9">NIES-571</strain>
    </source>
</reference>
<dbReference type="InterPro" id="IPR042263">
    <property type="entry name" value="DPH1/DPH2_1"/>
</dbReference>
<evidence type="ECO:0000256" key="3">
    <source>
        <dbReference type="ARBA" id="ARBA00006179"/>
    </source>
</evidence>
<dbReference type="Gene3D" id="3.40.50.11860">
    <property type="entry name" value="Diphthamide synthesis DPH1/DPH2 domain 3"/>
    <property type="match status" value="1"/>
</dbReference>
<name>A0A2J8A6C7_9CHLO</name>
<dbReference type="PANTHER" id="PTHR10762:SF2">
    <property type="entry name" value="2-(3-AMINO-3-CARBOXYPROPYL)HISTIDINE SYNTHASE SUBUNIT 2"/>
    <property type="match status" value="1"/>
</dbReference>
<dbReference type="GO" id="GO:0090560">
    <property type="term" value="F:2-(3-amino-3-carboxypropyl)histidine synthase activity"/>
    <property type="evidence" value="ECO:0007669"/>
    <property type="project" value="InterPro"/>
</dbReference>
<dbReference type="GO" id="GO:0051536">
    <property type="term" value="F:iron-sulfur cluster binding"/>
    <property type="evidence" value="ECO:0007669"/>
    <property type="project" value="UniProtKB-KW"/>
</dbReference>
<dbReference type="EMBL" id="PGGS01000147">
    <property type="protein sequence ID" value="PNH08060.1"/>
    <property type="molecule type" value="Genomic_DNA"/>
</dbReference>
<keyword evidence="4" id="KW-0479">Metal-binding</keyword>
<dbReference type="Proteomes" id="UP000236333">
    <property type="component" value="Unassembled WGS sequence"/>
</dbReference>
<dbReference type="UniPathway" id="UPA00559"/>